<comment type="cofactor">
    <cofactor evidence="1">
        <name>Mg(2+)</name>
        <dbReference type="ChEBI" id="CHEBI:18420"/>
    </cofactor>
</comment>
<dbReference type="GO" id="GO:0046872">
    <property type="term" value="F:metal ion binding"/>
    <property type="evidence" value="ECO:0007669"/>
    <property type="project" value="UniProtKB-KW"/>
</dbReference>
<dbReference type="GO" id="GO:0005975">
    <property type="term" value="P:carbohydrate metabolic process"/>
    <property type="evidence" value="ECO:0007669"/>
    <property type="project" value="InterPro"/>
</dbReference>
<dbReference type="PANTHER" id="PTHR31609">
    <property type="entry name" value="YDJC DEACETYLASE FAMILY MEMBER"/>
    <property type="match status" value="1"/>
</dbReference>
<evidence type="ECO:0000256" key="2">
    <source>
        <dbReference type="ARBA" id="ARBA00022723"/>
    </source>
</evidence>
<keyword evidence="4" id="KW-0460">Magnesium</keyword>
<dbReference type="InterPro" id="IPR011330">
    <property type="entry name" value="Glyco_hydro/deAcase_b/a-brl"/>
</dbReference>
<evidence type="ECO:0000256" key="1">
    <source>
        <dbReference type="ARBA" id="ARBA00001946"/>
    </source>
</evidence>
<dbReference type="GO" id="GO:0016787">
    <property type="term" value="F:hydrolase activity"/>
    <property type="evidence" value="ECO:0007669"/>
    <property type="project" value="UniProtKB-KW"/>
</dbReference>
<evidence type="ECO:0000256" key="4">
    <source>
        <dbReference type="ARBA" id="ARBA00022842"/>
    </source>
</evidence>
<dbReference type="AlphaFoldDB" id="A0A645I1W5"/>
<dbReference type="EMBL" id="VSSQ01104818">
    <property type="protein sequence ID" value="MPN45150.1"/>
    <property type="molecule type" value="Genomic_DNA"/>
</dbReference>
<name>A0A645I1W5_9ZZZZ</name>
<keyword evidence="2" id="KW-0479">Metal-binding</keyword>
<protein>
    <submittedName>
        <fullName evidence="6">Uncharacterized protein</fullName>
    </submittedName>
</protein>
<evidence type="ECO:0000256" key="5">
    <source>
        <dbReference type="ARBA" id="ARBA00023277"/>
    </source>
</evidence>
<comment type="caution">
    <text evidence="6">The sequence shown here is derived from an EMBL/GenBank/DDBJ whole genome shotgun (WGS) entry which is preliminary data.</text>
</comment>
<dbReference type="PANTHER" id="PTHR31609:SF1">
    <property type="entry name" value="CARBOHYDRATE DEACETYLASE"/>
    <property type="match status" value="1"/>
</dbReference>
<dbReference type="GO" id="GO:0019213">
    <property type="term" value="F:deacetylase activity"/>
    <property type="evidence" value="ECO:0007669"/>
    <property type="project" value="TreeGrafter"/>
</dbReference>
<keyword evidence="3" id="KW-0378">Hydrolase</keyword>
<dbReference type="InterPro" id="IPR006879">
    <property type="entry name" value="YdjC-like"/>
</dbReference>
<organism evidence="6">
    <name type="scientific">bioreactor metagenome</name>
    <dbReference type="NCBI Taxonomy" id="1076179"/>
    <lineage>
        <taxon>unclassified sequences</taxon>
        <taxon>metagenomes</taxon>
        <taxon>ecological metagenomes</taxon>
    </lineage>
</organism>
<evidence type="ECO:0000256" key="3">
    <source>
        <dbReference type="ARBA" id="ARBA00022801"/>
    </source>
</evidence>
<accession>A0A645I1W5</accession>
<sequence>MAGLRQEIRNQLTAFEDAMGRAPAYVDGHQHVHQLPQVRDVLIEELSRRDQGQNVWLRATRAAPHEAHADLATCAKSWVIAHLGAQGLAQLAHAHGMRQNRRLLGVYGFDGDAQAYRARLVRWLDSADEADLLMCHVAALPSNGWLLTPQDDPIGRARTEEYSVWSAADLGDLLEQSGCSFAPMSSILRDRRVGG</sequence>
<dbReference type="SUPFAM" id="SSF88713">
    <property type="entry name" value="Glycoside hydrolase/deacetylase"/>
    <property type="match status" value="1"/>
</dbReference>
<evidence type="ECO:0000313" key="6">
    <source>
        <dbReference type="EMBL" id="MPN45150.1"/>
    </source>
</evidence>
<reference evidence="6" key="1">
    <citation type="submission" date="2019-08" db="EMBL/GenBank/DDBJ databases">
        <authorList>
            <person name="Kucharzyk K."/>
            <person name="Murdoch R.W."/>
            <person name="Higgins S."/>
            <person name="Loffler F."/>
        </authorList>
    </citation>
    <scope>NUCLEOTIDE SEQUENCE</scope>
</reference>
<dbReference type="Gene3D" id="3.20.20.370">
    <property type="entry name" value="Glycoside hydrolase/deacetylase"/>
    <property type="match status" value="1"/>
</dbReference>
<gene>
    <name evidence="6" type="ORF">SDC9_192717</name>
</gene>
<proteinExistence type="predicted"/>
<dbReference type="Pfam" id="PF04794">
    <property type="entry name" value="YdjC"/>
    <property type="match status" value="1"/>
</dbReference>
<keyword evidence="5" id="KW-0119">Carbohydrate metabolism</keyword>